<dbReference type="Pfam" id="PF12048">
    <property type="entry name" value="DUF3530"/>
    <property type="match status" value="1"/>
</dbReference>
<name>A0A1N7JE29_9GAMM</name>
<keyword evidence="3" id="KW-1185">Reference proteome</keyword>
<dbReference type="InterPro" id="IPR022529">
    <property type="entry name" value="DUF3530"/>
</dbReference>
<reference evidence="3" key="1">
    <citation type="submission" date="2017-01" db="EMBL/GenBank/DDBJ databases">
        <authorList>
            <person name="Varghese N."/>
            <person name="Submissions S."/>
        </authorList>
    </citation>
    <scope>NUCLEOTIDE SEQUENCE [LARGE SCALE GENOMIC DNA]</scope>
    <source>
        <strain evidence="3">DSM 22306</strain>
    </source>
</reference>
<dbReference type="OrthoDB" id="6193602at2"/>
<feature type="region of interest" description="Disordered" evidence="1">
    <location>
        <begin position="49"/>
        <end position="80"/>
    </location>
</feature>
<organism evidence="2 3">
    <name type="scientific">Neptunomonas antarctica</name>
    <dbReference type="NCBI Taxonomy" id="619304"/>
    <lineage>
        <taxon>Bacteria</taxon>
        <taxon>Pseudomonadati</taxon>
        <taxon>Pseudomonadota</taxon>
        <taxon>Gammaproteobacteria</taxon>
        <taxon>Oceanospirillales</taxon>
        <taxon>Oceanospirillaceae</taxon>
        <taxon>Neptunomonas</taxon>
    </lineage>
</organism>
<feature type="compositionally biased region" description="Polar residues" evidence="1">
    <location>
        <begin position="184"/>
        <end position="195"/>
    </location>
</feature>
<sequence length="400" mass="43794">MQRIACRLRFFADNQPMNMTISKHPITLISVLWIMSSVSSFVSAEDQAANSEATSQAASTDQPAEAPQPSPERPRVEPQPRTSLLADLSNDLLDPETQIMPLSAGEDSFDAFYRDRSGAILHGGIIFFPDDRTHPTWPIILNPLRIGLTDYGWATLAIPLPAPVTADNPIRTLPSLTAIKTTPAETSEENINADTPGTAEPSTPAEIKTAEEQKIPQSSDRYKRIMQRGITAVQALQQKQIDRIVLVGAGSGATWATALATNLQGQTNIKLLMIDAEQSNDISAPTLLTLIPELTITTLDLYSAAPKIFNNSYAQQPELRVKEARRHSMNNYHQSRLPKIATTLSGQPWLVRYTRGLLETYIIKAEEENPVPSSTPAPQINQQPGSPQPQPAGNKNQTPI</sequence>
<evidence type="ECO:0000313" key="2">
    <source>
        <dbReference type="EMBL" id="SIS47521.1"/>
    </source>
</evidence>
<evidence type="ECO:0000313" key="3">
    <source>
        <dbReference type="Proteomes" id="UP000185999"/>
    </source>
</evidence>
<protein>
    <recommendedName>
        <fullName evidence="4">DUF3530 family protein</fullName>
    </recommendedName>
</protein>
<gene>
    <name evidence="2" type="ORF">SAMN05421760_1011009</name>
</gene>
<dbReference type="STRING" id="619304.SAMN05421760_1011009"/>
<dbReference type="EMBL" id="FTOE01000001">
    <property type="protein sequence ID" value="SIS47521.1"/>
    <property type="molecule type" value="Genomic_DNA"/>
</dbReference>
<dbReference type="AlphaFoldDB" id="A0A1N7JE29"/>
<evidence type="ECO:0008006" key="4">
    <source>
        <dbReference type="Google" id="ProtNLM"/>
    </source>
</evidence>
<evidence type="ECO:0000256" key="1">
    <source>
        <dbReference type="SAM" id="MobiDB-lite"/>
    </source>
</evidence>
<feature type="region of interest" description="Disordered" evidence="1">
    <location>
        <begin position="368"/>
        <end position="400"/>
    </location>
</feature>
<proteinExistence type="predicted"/>
<feature type="compositionally biased region" description="Polar residues" evidence="1">
    <location>
        <begin position="49"/>
        <end position="62"/>
    </location>
</feature>
<feature type="region of interest" description="Disordered" evidence="1">
    <location>
        <begin position="184"/>
        <end position="209"/>
    </location>
</feature>
<dbReference type="Proteomes" id="UP000185999">
    <property type="component" value="Unassembled WGS sequence"/>
</dbReference>
<accession>A0A1N7JE29</accession>